<keyword evidence="21" id="KW-1185">Reference proteome</keyword>
<comment type="catalytic activity">
    <reaction evidence="2 18 19">
        <text>(6R)-NADPHX = (6S)-NADPHX</text>
        <dbReference type="Rhea" id="RHEA:32227"/>
        <dbReference type="ChEBI" id="CHEBI:64076"/>
        <dbReference type="ChEBI" id="CHEBI:64077"/>
        <dbReference type="EC" id="5.1.99.6"/>
    </reaction>
</comment>
<dbReference type="PANTHER" id="PTHR12592:SF0">
    <property type="entry name" value="ATP-DEPENDENT (S)-NAD(P)H-HYDRATE DEHYDRATASE"/>
    <property type="match status" value="1"/>
</dbReference>
<evidence type="ECO:0000256" key="8">
    <source>
        <dbReference type="ARBA" id="ARBA00022857"/>
    </source>
</evidence>
<keyword evidence="5 18" id="KW-0479">Metal-binding</keyword>
<dbReference type="Gene3D" id="3.40.50.10260">
    <property type="entry name" value="YjeF N-terminal domain"/>
    <property type="match status" value="1"/>
</dbReference>
<dbReference type="NCBIfam" id="TIGR00196">
    <property type="entry name" value="yjeF_cterm"/>
    <property type="match status" value="1"/>
</dbReference>
<evidence type="ECO:0000256" key="13">
    <source>
        <dbReference type="ARBA" id="ARBA00023268"/>
    </source>
</evidence>
<evidence type="ECO:0000313" key="21">
    <source>
        <dbReference type="Proteomes" id="UP000054785"/>
    </source>
</evidence>
<keyword evidence="8 17" id="KW-0521">NADP</keyword>
<dbReference type="InterPro" id="IPR036652">
    <property type="entry name" value="YjeF_N_dom_sf"/>
</dbReference>
<dbReference type="Pfam" id="PF01256">
    <property type="entry name" value="Carb_kinase"/>
    <property type="match status" value="1"/>
</dbReference>
<dbReference type="SUPFAM" id="SSF53613">
    <property type="entry name" value="Ribokinase-like"/>
    <property type="match status" value="1"/>
</dbReference>
<dbReference type="HAMAP" id="MF_01966">
    <property type="entry name" value="NADHX_epimerase"/>
    <property type="match status" value="1"/>
</dbReference>
<comment type="function">
    <text evidence="18">Catalyzes the epimerization of the S- and R-forms of NAD(P)HX, a damaged form of NAD(P)H that is a result of enzymatic or heat-dependent hydration. This is a prerequisite for the S-specific NAD(P)H-hydrate dehydratase to allow the repair of both epimers of NAD(P)HX.</text>
</comment>
<dbReference type="GO" id="GO:0046872">
    <property type="term" value="F:metal ion binding"/>
    <property type="evidence" value="ECO:0007669"/>
    <property type="project" value="UniProtKB-UniRule"/>
</dbReference>
<keyword evidence="12 17" id="KW-0456">Lyase</keyword>
<dbReference type="InterPro" id="IPR017953">
    <property type="entry name" value="Carbohydrate_kinase_pred_CS"/>
</dbReference>
<dbReference type="GO" id="GO:0046496">
    <property type="term" value="P:nicotinamide nucleotide metabolic process"/>
    <property type="evidence" value="ECO:0007669"/>
    <property type="project" value="UniProtKB-UniRule"/>
</dbReference>
<comment type="cofactor">
    <cofactor evidence="17">
        <name>Mg(2+)</name>
        <dbReference type="ChEBI" id="CHEBI:18420"/>
    </cofactor>
</comment>
<comment type="similarity">
    <text evidence="4 19">In the C-terminal section; belongs to the NnrD/CARKD family.</text>
</comment>
<feature type="binding site" evidence="18">
    <location>
        <position position="159"/>
    </location>
    <ligand>
        <name>K(+)</name>
        <dbReference type="ChEBI" id="CHEBI:29103"/>
    </ligand>
</feature>
<evidence type="ECO:0000256" key="18">
    <source>
        <dbReference type="HAMAP-Rule" id="MF_01966"/>
    </source>
</evidence>
<dbReference type="EC" id="4.2.1.136" evidence="19"/>
<comment type="caution">
    <text evidence="17">Lacks conserved residue(s) required for the propagation of feature annotation.</text>
</comment>
<dbReference type="EMBL" id="LNYC01000074">
    <property type="protein sequence ID" value="KTC96518.1"/>
    <property type="molecule type" value="Genomic_DNA"/>
</dbReference>
<evidence type="ECO:0000256" key="5">
    <source>
        <dbReference type="ARBA" id="ARBA00022723"/>
    </source>
</evidence>
<dbReference type="PROSITE" id="PS51383">
    <property type="entry name" value="YJEF_C_3"/>
    <property type="match status" value="1"/>
</dbReference>
<comment type="catalytic activity">
    <reaction evidence="1 18 19">
        <text>(6R)-NADHX = (6S)-NADHX</text>
        <dbReference type="Rhea" id="RHEA:32215"/>
        <dbReference type="ChEBI" id="CHEBI:64074"/>
        <dbReference type="ChEBI" id="CHEBI:64075"/>
        <dbReference type="EC" id="5.1.99.6"/>
    </reaction>
</comment>
<dbReference type="OrthoDB" id="9806925at2"/>
<reference evidence="20 21" key="1">
    <citation type="submission" date="2015-11" db="EMBL/GenBank/DDBJ databases">
        <title>Genomic analysis of 38 Legionella species identifies large and diverse effector repertoires.</title>
        <authorList>
            <person name="Burstein D."/>
            <person name="Amaro F."/>
            <person name="Zusman T."/>
            <person name="Lifshitz Z."/>
            <person name="Cohen O."/>
            <person name="Gilbert J.A."/>
            <person name="Pupko T."/>
            <person name="Shuman H.A."/>
            <person name="Segal G."/>
        </authorList>
    </citation>
    <scope>NUCLEOTIDE SEQUENCE [LARGE SCALE GENOMIC DNA]</scope>
    <source>
        <strain evidence="20 21">ATCC 49504</strain>
    </source>
</reference>
<name>A0A0W0TLN3_9GAMM</name>
<keyword evidence="7 17" id="KW-0067">ATP-binding</keyword>
<feature type="binding site" evidence="17">
    <location>
        <begin position="400"/>
        <end position="404"/>
    </location>
    <ligand>
        <name>AMP</name>
        <dbReference type="ChEBI" id="CHEBI:456215"/>
    </ligand>
</feature>
<evidence type="ECO:0000256" key="12">
    <source>
        <dbReference type="ARBA" id="ARBA00023239"/>
    </source>
</evidence>
<comment type="cofactor">
    <cofactor evidence="18 19">
        <name>K(+)</name>
        <dbReference type="ChEBI" id="CHEBI:29103"/>
    </cofactor>
    <text evidence="18 19">Binds 1 potassium ion per subunit.</text>
</comment>
<feature type="binding site" evidence="18">
    <location>
        <begin position="127"/>
        <end position="133"/>
    </location>
    <ligand>
        <name>(6S)-NADPHX</name>
        <dbReference type="ChEBI" id="CHEBI:64076"/>
    </ligand>
</feature>
<evidence type="ECO:0000256" key="4">
    <source>
        <dbReference type="ARBA" id="ARBA00009524"/>
    </source>
</evidence>
<evidence type="ECO:0000256" key="6">
    <source>
        <dbReference type="ARBA" id="ARBA00022741"/>
    </source>
</evidence>
<dbReference type="NCBIfam" id="TIGR00197">
    <property type="entry name" value="yjeF_nterm"/>
    <property type="match status" value="1"/>
</dbReference>
<dbReference type="InterPro" id="IPR004443">
    <property type="entry name" value="YjeF_N_dom"/>
</dbReference>
<keyword evidence="9 18" id="KW-0630">Potassium</keyword>
<keyword evidence="13" id="KW-0511">Multifunctional enzyme</keyword>
<dbReference type="HAMAP" id="MF_01965">
    <property type="entry name" value="NADHX_dehydratase"/>
    <property type="match status" value="1"/>
</dbReference>
<dbReference type="InterPro" id="IPR029056">
    <property type="entry name" value="Ribokinase-like"/>
</dbReference>
<dbReference type="PROSITE" id="PS51385">
    <property type="entry name" value="YJEF_N"/>
    <property type="match status" value="1"/>
</dbReference>
<feature type="binding site" evidence="17">
    <location>
        <position position="317"/>
    </location>
    <ligand>
        <name>(6S)-NADPHX</name>
        <dbReference type="ChEBI" id="CHEBI:64076"/>
    </ligand>
</feature>
<evidence type="ECO:0000256" key="7">
    <source>
        <dbReference type="ARBA" id="ARBA00022840"/>
    </source>
</evidence>
<dbReference type="PIRSF" id="PIRSF017184">
    <property type="entry name" value="Nnr"/>
    <property type="match status" value="1"/>
</dbReference>
<organism evidence="20 21">
    <name type="scientific">Legionella geestiana</name>
    <dbReference type="NCBI Taxonomy" id="45065"/>
    <lineage>
        <taxon>Bacteria</taxon>
        <taxon>Pseudomonadati</taxon>
        <taxon>Pseudomonadota</taxon>
        <taxon>Gammaproteobacteria</taxon>
        <taxon>Legionellales</taxon>
        <taxon>Legionellaceae</taxon>
        <taxon>Legionella</taxon>
    </lineage>
</organism>
<comment type="similarity">
    <text evidence="3 19">In the N-terminal section; belongs to the NnrE/AIBP family.</text>
</comment>
<keyword evidence="11 18" id="KW-0413">Isomerase</keyword>
<dbReference type="GO" id="GO:0052856">
    <property type="term" value="F:NAD(P)HX epimerase activity"/>
    <property type="evidence" value="ECO:0007669"/>
    <property type="project" value="UniProtKB-UniRule"/>
</dbReference>
<dbReference type="Gene3D" id="3.40.1190.20">
    <property type="match status" value="1"/>
</dbReference>
<evidence type="ECO:0000256" key="9">
    <source>
        <dbReference type="ARBA" id="ARBA00022958"/>
    </source>
</evidence>
<feature type="binding site" evidence="18">
    <location>
        <position position="60"/>
    </location>
    <ligand>
        <name>K(+)</name>
        <dbReference type="ChEBI" id="CHEBI:29103"/>
    </ligand>
</feature>
<dbReference type="InterPro" id="IPR030677">
    <property type="entry name" value="Nnr"/>
</dbReference>
<comment type="catalytic activity">
    <reaction evidence="16 17 19">
        <text>(6S)-NADPHX + ADP = AMP + phosphate + NADPH + H(+)</text>
        <dbReference type="Rhea" id="RHEA:32235"/>
        <dbReference type="ChEBI" id="CHEBI:15378"/>
        <dbReference type="ChEBI" id="CHEBI:43474"/>
        <dbReference type="ChEBI" id="CHEBI:57783"/>
        <dbReference type="ChEBI" id="CHEBI:64076"/>
        <dbReference type="ChEBI" id="CHEBI:456215"/>
        <dbReference type="ChEBI" id="CHEBI:456216"/>
        <dbReference type="EC" id="4.2.1.136"/>
    </reaction>
</comment>
<dbReference type="PROSITE" id="PS01050">
    <property type="entry name" value="YJEF_C_2"/>
    <property type="match status" value="1"/>
</dbReference>
<comment type="function">
    <text evidence="17">Catalyzes the dehydration of the S-form of NAD(P)HX at the expense of ADP, which is converted to AMP. Together with NAD(P)HX epimerase, which catalyzes the epimerization of the S- and R-forms, the enzyme allows the repair of both epimers of NAD(P)HX, a damaged form of NAD(P)H that is a result of enzymatic or heat-dependent hydration.</text>
</comment>
<evidence type="ECO:0000256" key="14">
    <source>
        <dbReference type="ARBA" id="ARBA00025153"/>
    </source>
</evidence>
<keyword evidence="10 17" id="KW-0520">NAD</keyword>
<dbReference type="InterPro" id="IPR000631">
    <property type="entry name" value="CARKD"/>
</dbReference>
<accession>A0A0W0TLN3</accession>
<comment type="similarity">
    <text evidence="18">Belongs to the NnrE/AIBP family.</text>
</comment>
<protein>
    <recommendedName>
        <fullName evidence="19">Bifunctional NAD(P)H-hydrate repair enzyme</fullName>
    </recommendedName>
    <alternativeName>
        <fullName evidence="19">Nicotinamide nucleotide repair protein</fullName>
    </alternativeName>
    <domain>
        <recommendedName>
            <fullName evidence="19">ADP-dependent (S)-NAD(P)H-hydrate dehydratase</fullName>
            <ecNumber evidence="19">4.2.1.136</ecNumber>
        </recommendedName>
        <alternativeName>
            <fullName evidence="19">ADP-dependent NAD(P)HX dehydratase</fullName>
        </alternativeName>
    </domain>
    <domain>
        <recommendedName>
            <fullName evidence="19">NAD(P)H-hydrate epimerase</fullName>
            <ecNumber evidence="19">5.1.99.6</ecNumber>
        </recommendedName>
    </domain>
</protein>
<dbReference type="GO" id="GO:0016301">
    <property type="term" value="F:kinase activity"/>
    <property type="evidence" value="ECO:0007669"/>
    <property type="project" value="UniProtKB-KW"/>
</dbReference>
<keyword evidence="20" id="KW-0418">Kinase</keyword>
<evidence type="ECO:0000256" key="3">
    <source>
        <dbReference type="ARBA" id="ARBA00006001"/>
    </source>
</evidence>
<dbReference type="Proteomes" id="UP000054785">
    <property type="component" value="Unassembled WGS sequence"/>
</dbReference>
<feature type="binding site" evidence="17">
    <location>
        <position position="430"/>
    </location>
    <ligand>
        <name>(6S)-NADPHX</name>
        <dbReference type="ChEBI" id="CHEBI:64076"/>
    </ligand>
</feature>
<keyword evidence="6 17" id="KW-0547">Nucleotide-binding</keyword>
<evidence type="ECO:0000256" key="19">
    <source>
        <dbReference type="PIRNR" id="PIRNR017184"/>
    </source>
</evidence>
<comment type="caution">
    <text evidence="20">The sequence shown here is derived from an EMBL/GenBank/DDBJ whole genome shotgun (WGS) entry which is preliminary data.</text>
</comment>
<evidence type="ECO:0000256" key="15">
    <source>
        <dbReference type="ARBA" id="ARBA00048238"/>
    </source>
</evidence>
<evidence type="ECO:0000256" key="17">
    <source>
        <dbReference type="HAMAP-Rule" id="MF_01965"/>
    </source>
</evidence>
<evidence type="ECO:0000256" key="11">
    <source>
        <dbReference type="ARBA" id="ARBA00023235"/>
    </source>
</evidence>
<evidence type="ECO:0000256" key="16">
    <source>
        <dbReference type="ARBA" id="ARBA00049209"/>
    </source>
</evidence>
<evidence type="ECO:0000256" key="2">
    <source>
        <dbReference type="ARBA" id="ARBA00000909"/>
    </source>
</evidence>
<dbReference type="Pfam" id="PF03853">
    <property type="entry name" value="YjeF_N"/>
    <property type="match status" value="1"/>
</dbReference>
<dbReference type="SUPFAM" id="SSF64153">
    <property type="entry name" value="YjeF N-terminal domain-like"/>
    <property type="match status" value="1"/>
</dbReference>
<comment type="function">
    <text evidence="14 19">Bifunctional enzyme that catalyzes the epimerization of the S- and R-forms of NAD(P)HX and the dehydration of the S-form of NAD(P)HX at the expense of ADP, which is converted to AMP. This allows the repair of both epimers of NAD(P)HX, a damaged form of NAD(P)H that is a result of enzymatic or heat-dependent hydration.</text>
</comment>
<feature type="binding site" evidence="18">
    <location>
        <position position="156"/>
    </location>
    <ligand>
        <name>(6S)-NADPHX</name>
        <dbReference type="ChEBI" id="CHEBI:64076"/>
    </ligand>
</feature>
<comment type="catalytic activity">
    <reaction evidence="15 17 19">
        <text>(6S)-NADHX + ADP = AMP + phosphate + NADH + H(+)</text>
        <dbReference type="Rhea" id="RHEA:32223"/>
        <dbReference type="ChEBI" id="CHEBI:15378"/>
        <dbReference type="ChEBI" id="CHEBI:43474"/>
        <dbReference type="ChEBI" id="CHEBI:57945"/>
        <dbReference type="ChEBI" id="CHEBI:64074"/>
        <dbReference type="ChEBI" id="CHEBI:456215"/>
        <dbReference type="ChEBI" id="CHEBI:456216"/>
        <dbReference type="EC" id="4.2.1.136"/>
    </reaction>
</comment>
<proteinExistence type="inferred from homology"/>
<dbReference type="PATRIC" id="fig|45065.4.peg.2391"/>
<gene>
    <name evidence="20" type="primary">yjeF</name>
    <name evidence="17" type="synonym">nnrD</name>
    <name evidence="18" type="synonym">nnrE</name>
    <name evidence="20" type="ORF">Lgee_2201</name>
</gene>
<dbReference type="GO" id="GO:0052855">
    <property type="term" value="F:ADP-dependent NAD(P)H-hydrate dehydratase activity"/>
    <property type="evidence" value="ECO:0007669"/>
    <property type="project" value="UniProtKB-UniRule"/>
</dbReference>
<keyword evidence="20" id="KW-0808">Transferase</keyword>
<feature type="binding site" evidence="17">
    <location>
        <position position="363"/>
    </location>
    <ligand>
        <name>(6S)-NADPHX</name>
        <dbReference type="ChEBI" id="CHEBI:64076"/>
    </ligand>
</feature>
<feature type="binding site" evidence="18">
    <location>
        <position position="123"/>
    </location>
    <ligand>
        <name>K(+)</name>
        <dbReference type="ChEBI" id="CHEBI:29103"/>
    </ligand>
</feature>
<dbReference type="CDD" id="cd01171">
    <property type="entry name" value="YXKO-related"/>
    <property type="match status" value="1"/>
</dbReference>
<sequence>MRATAVYRNAEIRAAEQKACSSGIPESVLMERAGAAALETLNTCFPKAESIAIFCGAGNNAGDGYVLARLLHERHIPVTVFALKAPEDLPETARMAALKALQRGVAVREFEDAEEMEASLVVDALLGTGLRDAPSGLFAQAISLINTYARPVLALDIPSGLAADTGEALGEVVKATVTISFVAPKLGLYLRDGIDCCGEIISDCLNIAHCLDTGARAATLLEASLLQKVLPQRARNTHKGDYGHVLCIGGGSGMPGSIRMSAEAALRVGAGMVTIATLPEHVNACASLPEAMVHGIDTAQDLQPLLARASVCVLGPGLGTDAWGRALFQAAIASMLPTVVDASALTLLAEMPQYDDNWILTPHPGEAARLLGISSMAVQADRLKALTRLQQQYGGVIVLKGARTLVQTPAGDTFLCDAGNPGMASAGMGDVLSGVLGGLLAQGLSLADAATSGVMLHATAADTAARAGGERGLLARDVIAGLRAGVNAQ</sequence>
<dbReference type="EC" id="5.1.99.6" evidence="19"/>
<evidence type="ECO:0000256" key="10">
    <source>
        <dbReference type="ARBA" id="ARBA00023027"/>
    </source>
</evidence>
<dbReference type="GO" id="GO:0110051">
    <property type="term" value="P:metabolite repair"/>
    <property type="evidence" value="ECO:0007669"/>
    <property type="project" value="TreeGrafter"/>
</dbReference>
<comment type="similarity">
    <text evidence="17">Belongs to the NnrD/CARKD family.</text>
</comment>
<dbReference type="GO" id="GO:0005524">
    <property type="term" value="F:ATP binding"/>
    <property type="evidence" value="ECO:0007669"/>
    <property type="project" value="UniProtKB-UniRule"/>
</dbReference>
<dbReference type="PANTHER" id="PTHR12592">
    <property type="entry name" value="ATP-DEPENDENT (S)-NAD(P)H-HYDRATE DEHYDRATASE FAMILY MEMBER"/>
    <property type="match status" value="1"/>
</dbReference>
<evidence type="ECO:0000313" key="20">
    <source>
        <dbReference type="EMBL" id="KTC96518.1"/>
    </source>
</evidence>
<comment type="subunit">
    <text evidence="17">Homotetramer.</text>
</comment>
<dbReference type="AlphaFoldDB" id="A0A0W0TLN3"/>
<evidence type="ECO:0000256" key="1">
    <source>
        <dbReference type="ARBA" id="ARBA00000013"/>
    </source>
</evidence>
<dbReference type="STRING" id="45065.Lgee_2201"/>
<feature type="binding site" evidence="17">
    <location>
        <position position="429"/>
    </location>
    <ligand>
        <name>AMP</name>
        <dbReference type="ChEBI" id="CHEBI:456215"/>
    </ligand>
</feature>
<dbReference type="RefSeq" id="WP_028387266.1">
    <property type="nucleotide sequence ID" value="NZ_CAAAHN010000005.1"/>
</dbReference>